<name>A0ABU4IB04_9VIBR</name>
<evidence type="ECO:0000256" key="1">
    <source>
        <dbReference type="SAM" id="Phobius"/>
    </source>
</evidence>
<keyword evidence="3" id="KW-1185">Reference proteome</keyword>
<keyword evidence="1" id="KW-1133">Transmembrane helix</keyword>
<proteinExistence type="predicted"/>
<keyword evidence="1" id="KW-0472">Membrane</keyword>
<reference evidence="2 3" key="1">
    <citation type="submission" date="2023-11" db="EMBL/GenBank/DDBJ databases">
        <title>Plant-associative lifestyle of Vibrio porteresiae and its evolutionary dynamics.</title>
        <authorList>
            <person name="Rameshkumar N."/>
            <person name="Kirti K."/>
        </authorList>
    </citation>
    <scope>NUCLEOTIDE SEQUENCE [LARGE SCALE GENOMIC DNA]</scope>
    <source>
        <strain evidence="2 3">MSSRF38</strain>
    </source>
</reference>
<keyword evidence="1" id="KW-0812">Transmembrane</keyword>
<feature type="transmembrane region" description="Helical" evidence="1">
    <location>
        <begin position="12"/>
        <end position="34"/>
    </location>
</feature>
<protein>
    <submittedName>
        <fullName evidence="2">SHOCT domain-containing protein</fullName>
    </submittedName>
</protein>
<comment type="caution">
    <text evidence="2">The sequence shown here is derived from an EMBL/GenBank/DDBJ whole genome shotgun (WGS) entry which is preliminary data.</text>
</comment>
<organism evidence="2 3">
    <name type="scientific">Vibrio mangrovi</name>
    <dbReference type="NCBI Taxonomy" id="474394"/>
    <lineage>
        <taxon>Bacteria</taxon>
        <taxon>Pseudomonadati</taxon>
        <taxon>Pseudomonadota</taxon>
        <taxon>Gammaproteobacteria</taxon>
        <taxon>Vibrionales</taxon>
        <taxon>Vibrionaceae</taxon>
        <taxon>Vibrio</taxon>
    </lineage>
</organism>
<accession>A0ABU4IB04</accession>
<dbReference type="RefSeq" id="WP_200807799.1">
    <property type="nucleotide sequence ID" value="NZ_AP024884.1"/>
</dbReference>
<dbReference type="EMBL" id="JAWRCO010000002">
    <property type="protein sequence ID" value="MDW6005124.1"/>
    <property type="molecule type" value="Genomic_DNA"/>
</dbReference>
<gene>
    <name evidence="2" type="ORF">SBX37_19865</name>
</gene>
<dbReference type="Proteomes" id="UP001283366">
    <property type="component" value="Unassembled WGS sequence"/>
</dbReference>
<evidence type="ECO:0000313" key="3">
    <source>
        <dbReference type="Proteomes" id="UP001283366"/>
    </source>
</evidence>
<sequence>MMHGFHDFHFGLFGGGYMFLFWILLIGVVVWWVVSIKRDPQMSALDLAKKRYANGEITKDELDEIKSHL</sequence>
<evidence type="ECO:0000313" key="2">
    <source>
        <dbReference type="EMBL" id="MDW6005124.1"/>
    </source>
</evidence>